<evidence type="ECO:0000256" key="2">
    <source>
        <dbReference type="ARBA" id="ARBA00022448"/>
    </source>
</evidence>
<dbReference type="Gene3D" id="1.50.40.10">
    <property type="entry name" value="Mitochondrial carrier domain"/>
    <property type="match status" value="1"/>
</dbReference>
<dbReference type="GO" id="GO:0016020">
    <property type="term" value="C:membrane"/>
    <property type="evidence" value="ECO:0007669"/>
    <property type="project" value="UniProtKB-SubCell"/>
</dbReference>
<keyword evidence="8" id="KW-1133">Transmembrane helix</keyword>
<keyword evidence="3 6" id="KW-0812">Transmembrane</keyword>
<dbReference type="InterPro" id="IPR018108">
    <property type="entry name" value="MCP_transmembrane"/>
</dbReference>
<evidence type="ECO:0000256" key="7">
    <source>
        <dbReference type="RuleBase" id="RU000488"/>
    </source>
</evidence>
<evidence type="ECO:0000256" key="6">
    <source>
        <dbReference type="PROSITE-ProRule" id="PRU00282"/>
    </source>
</evidence>
<feature type="transmembrane region" description="Helical" evidence="8">
    <location>
        <begin position="150"/>
        <end position="168"/>
    </location>
</feature>
<name>A0A6B2LDC8_9EUKA</name>
<reference evidence="9" key="1">
    <citation type="journal article" date="2020" name="J. Eukaryot. Microbiol.">
        <title>De novo Sequencing, Assembly and Annotation of the Transcriptome for the Free-Living Testate Amoeba Arcella intermedia.</title>
        <authorList>
            <person name="Ribeiro G.M."/>
            <person name="Porfirio-Sousa A.L."/>
            <person name="Maurer-Alcala X.X."/>
            <person name="Katz L.A."/>
            <person name="Lahr D.J.G."/>
        </authorList>
    </citation>
    <scope>NUCLEOTIDE SEQUENCE</scope>
</reference>
<evidence type="ECO:0000256" key="4">
    <source>
        <dbReference type="ARBA" id="ARBA00022737"/>
    </source>
</evidence>
<comment type="subcellular location">
    <subcellularLocation>
        <location evidence="1">Membrane</location>
        <topology evidence="1">Multi-pass membrane protein</topology>
    </subcellularLocation>
</comment>
<evidence type="ECO:0000256" key="1">
    <source>
        <dbReference type="ARBA" id="ARBA00004141"/>
    </source>
</evidence>
<evidence type="ECO:0008006" key="10">
    <source>
        <dbReference type="Google" id="ProtNLM"/>
    </source>
</evidence>
<dbReference type="EMBL" id="GIBP01005878">
    <property type="protein sequence ID" value="NDV34847.1"/>
    <property type="molecule type" value="Transcribed_RNA"/>
</dbReference>
<dbReference type="PROSITE" id="PS50920">
    <property type="entry name" value="SOLCAR"/>
    <property type="match status" value="3"/>
</dbReference>
<feature type="repeat" description="Solcar" evidence="6">
    <location>
        <begin position="1"/>
        <end position="86"/>
    </location>
</feature>
<organism evidence="9">
    <name type="scientific">Arcella intermedia</name>
    <dbReference type="NCBI Taxonomy" id="1963864"/>
    <lineage>
        <taxon>Eukaryota</taxon>
        <taxon>Amoebozoa</taxon>
        <taxon>Tubulinea</taxon>
        <taxon>Elardia</taxon>
        <taxon>Arcellinida</taxon>
        <taxon>Sphaerothecina</taxon>
        <taxon>Arcellidae</taxon>
        <taxon>Arcella</taxon>
    </lineage>
</organism>
<feature type="repeat" description="Solcar" evidence="6">
    <location>
        <begin position="96"/>
        <end position="179"/>
    </location>
</feature>
<dbReference type="AlphaFoldDB" id="A0A6B2LDC8"/>
<dbReference type="Pfam" id="PF00153">
    <property type="entry name" value="Mito_carr"/>
    <property type="match status" value="3"/>
</dbReference>
<dbReference type="GO" id="GO:0055085">
    <property type="term" value="P:transmembrane transport"/>
    <property type="evidence" value="ECO:0007669"/>
    <property type="project" value="InterPro"/>
</dbReference>
<dbReference type="InterPro" id="IPR023395">
    <property type="entry name" value="MCP_dom_sf"/>
</dbReference>
<proteinExistence type="inferred from homology"/>
<keyword evidence="4" id="KW-0677">Repeat</keyword>
<feature type="repeat" description="Solcar" evidence="6">
    <location>
        <begin position="185"/>
        <end position="274"/>
    </location>
</feature>
<evidence type="ECO:0000256" key="3">
    <source>
        <dbReference type="ARBA" id="ARBA00022692"/>
    </source>
</evidence>
<sequence>MLCGASAGAIVKTFVAPIDRLKILYETQTMFTTPDKLKYTTITKSIKVVKNESGLVGFWRGNTANLLRVIPNSAIKFSTFDLYKQALKELFQDDQAYLLRTICAAAMSGASEVLVTYPLDLIRTRMAVHAHYRGITDCVRSTYRNEGARGFYAGIGLSLMGVMPYVGISMTIYDSCKKYLLPRDAPMILKLFPGAVGAICAACVTFPIDVVRKRLQLQGSQSSKKLYHSGFDCAKQILAKEGPYGLYRGVSLQLLRSAPSTSLQLITYDFLKKLLHIENST</sequence>
<dbReference type="PANTHER" id="PTHR24089">
    <property type="entry name" value="SOLUTE CARRIER FAMILY 25"/>
    <property type="match status" value="1"/>
</dbReference>
<dbReference type="PRINTS" id="PR00926">
    <property type="entry name" value="MITOCARRIER"/>
</dbReference>
<feature type="transmembrane region" description="Helical" evidence="8">
    <location>
        <begin position="188"/>
        <end position="208"/>
    </location>
</feature>
<comment type="similarity">
    <text evidence="7">Belongs to the mitochondrial carrier (TC 2.A.29) family.</text>
</comment>
<keyword evidence="5 6" id="KW-0472">Membrane</keyword>
<evidence type="ECO:0000313" key="9">
    <source>
        <dbReference type="EMBL" id="NDV34847.1"/>
    </source>
</evidence>
<accession>A0A6B2LDC8</accession>
<keyword evidence="2 7" id="KW-0813">Transport</keyword>
<protein>
    <recommendedName>
        <fullName evidence="10">ADP/ATP translocase</fullName>
    </recommendedName>
</protein>
<dbReference type="SUPFAM" id="SSF103506">
    <property type="entry name" value="Mitochondrial carrier"/>
    <property type="match status" value="1"/>
</dbReference>
<dbReference type="InterPro" id="IPR002067">
    <property type="entry name" value="MCP"/>
</dbReference>
<evidence type="ECO:0000256" key="8">
    <source>
        <dbReference type="SAM" id="Phobius"/>
    </source>
</evidence>
<evidence type="ECO:0000256" key="5">
    <source>
        <dbReference type="ARBA" id="ARBA00023136"/>
    </source>
</evidence>